<keyword evidence="2" id="KW-0812">Transmembrane</keyword>
<keyword evidence="2" id="KW-0472">Membrane</keyword>
<feature type="region of interest" description="Disordered" evidence="1">
    <location>
        <begin position="154"/>
        <end position="178"/>
    </location>
</feature>
<dbReference type="Gene3D" id="2.30.30.40">
    <property type="entry name" value="SH3 Domains"/>
    <property type="match status" value="1"/>
</dbReference>
<evidence type="ECO:0000313" key="3">
    <source>
        <dbReference type="EMBL" id="KXS18897.1"/>
    </source>
</evidence>
<organism evidence="3 4">
    <name type="scientific">Gonapodya prolifera (strain JEL478)</name>
    <name type="common">Monoblepharis prolifera</name>
    <dbReference type="NCBI Taxonomy" id="1344416"/>
    <lineage>
        <taxon>Eukaryota</taxon>
        <taxon>Fungi</taxon>
        <taxon>Fungi incertae sedis</taxon>
        <taxon>Chytridiomycota</taxon>
        <taxon>Chytridiomycota incertae sedis</taxon>
        <taxon>Monoblepharidomycetes</taxon>
        <taxon>Monoblepharidales</taxon>
        <taxon>Gonapodyaceae</taxon>
        <taxon>Gonapodya</taxon>
    </lineage>
</organism>
<reference evidence="3 4" key="1">
    <citation type="journal article" date="2015" name="Genome Biol. Evol.">
        <title>Phylogenomic analyses indicate that early fungi evolved digesting cell walls of algal ancestors of land plants.</title>
        <authorList>
            <person name="Chang Y."/>
            <person name="Wang S."/>
            <person name="Sekimoto S."/>
            <person name="Aerts A.L."/>
            <person name="Choi C."/>
            <person name="Clum A."/>
            <person name="LaButti K.M."/>
            <person name="Lindquist E.A."/>
            <person name="Yee Ngan C."/>
            <person name="Ohm R.A."/>
            <person name="Salamov A.A."/>
            <person name="Grigoriev I.V."/>
            <person name="Spatafora J.W."/>
            <person name="Berbee M.L."/>
        </authorList>
    </citation>
    <scope>NUCLEOTIDE SEQUENCE [LARGE SCALE GENOMIC DNA]</scope>
    <source>
        <strain evidence="3 4">JEL478</strain>
    </source>
</reference>
<evidence type="ECO:0008006" key="5">
    <source>
        <dbReference type="Google" id="ProtNLM"/>
    </source>
</evidence>
<feature type="compositionally biased region" description="Polar residues" evidence="1">
    <location>
        <begin position="237"/>
        <end position="249"/>
    </location>
</feature>
<keyword evidence="4" id="KW-1185">Reference proteome</keyword>
<dbReference type="OrthoDB" id="5340910at2759"/>
<dbReference type="SUPFAM" id="SSF50044">
    <property type="entry name" value="SH3-domain"/>
    <property type="match status" value="1"/>
</dbReference>
<feature type="compositionally biased region" description="Low complexity" evidence="1">
    <location>
        <begin position="94"/>
        <end position="118"/>
    </location>
</feature>
<accession>A0A139AQ64</accession>
<dbReference type="STRING" id="1344416.A0A139AQ64"/>
<feature type="region of interest" description="Disordered" evidence="1">
    <location>
        <begin position="210"/>
        <end position="282"/>
    </location>
</feature>
<evidence type="ECO:0000256" key="2">
    <source>
        <dbReference type="SAM" id="Phobius"/>
    </source>
</evidence>
<dbReference type="Proteomes" id="UP000070544">
    <property type="component" value="Unassembled WGS sequence"/>
</dbReference>
<proteinExistence type="predicted"/>
<dbReference type="EMBL" id="KQ965740">
    <property type="protein sequence ID" value="KXS18897.1"/>
    <property type="molecule type" value="Genomic_DNA"/>
</dbReference>
<keyword evidence="2" id="KW-1133">Transmembrane helix</keyword>
<protein>
    <recommendedName>
        <fullName evidence="5">SH3 domain-containing protein</fullName>
    </recommendedName>
</protein>
<evidence type="ECO:0000313" key="4">
    <source>
        <dbReference type="Proteomes" id="UP000070544"/>
    </source>
</evidence>
<evidence type="ECO:0000256" key="1">
    <source>
        <dbReference type="SAM" id="MobiDB-lite"/>
    </source>
</evidence>
<dbReference type="AlphaFoldDB" id="A0A139AQ64"/>
<feature type="compositionally biased region" description="Low complexity" evidence="1">
    <location>
        <begin position="226"/>
        <end position="236"/>
    </location>
</feature>
<feature type="region of interest" description="Disordered" evidence="1">
    <location>
        <begin position="94"/>
        <end position="122"/>
    </location>
</feature>
<gene>
    <name evidence="3" type="ORF">M427DRAFT_67499</name>
</gene>
<dbReference type="InterPro" id="IPR036028">
    <property type="entry name" value="SH3-like_dom_sf"/>
</dbReference>
<sequence>MCQEECTSVIDSTSTAELESSWTPIVPTPLGFEPPTTITEASTTTAVELTTVASASTLESTETAPLATSSPAPEHLPVFSSHLFSHLWNPVPPTSSTLLSSSQSESTSTATTTGTPTLWRPAPSLVQGQAYSPILSTTIGLIAENMTLNTLSGSLTKSDTTKLDNAASGGSSDEGGSGARIPVIVGASAGAALVVTLLLMAALWRHRKRLKRPQETECPPPDPDDAPYIPASSPPSRTLSDIDSSTSFPNLFPRHAPRSTSFSEREPSLSLPPSPPRPEPRRIALSALPGIRNIASKAAMRVSYVFTSEEGTRTRFLTPALERAPGRRLSSRTRPVSLIVRESWEIDPLPPTNERPRPHSMVLNGELNWTAPRGGAWAVGEGGKWAVYGSVHRSESASGSFSERHSVERPSVEHRRRPAHWYFIRQAARQLLNDDVNVLPLENMTPMVATFEFAPNLGDELAVLVTDRVQVYELYRDGWASGTNLRTGEFGLLPIDVLAIGTSGGRSRRPSLRFESRSLGVAAAVLSQRSSIRRLKLNDGSSGVSD</sequence>
<name>A0A139AQ64_GONPJ</name>
<feature type="transmembrane region" description="Helical" evidence="2">
    <location>
        <begin position="181"/>
        <end position="204"/>
    </location>
</feature>